<dbReference type="Proteomes" id="UP000831467">
    <property type="component" value="Chromosome"/>
</dbReference>
<reference evidence="1 2" key="1">
    <citation type="submission" date="2021-06" db="EMBL/GenBank/DDBJ databases">
        <title>Genome-based taxonomic framework of Microbacterium strains isolated from marine environment, the description of four new species and reclassification of four preexisting species.</title>
        <authorList>
            <person name="Lee S.D."/>
            <person name="Kim S.-M."/>
            <person name="Byeon Y.-S."/>
            <person name="Yang H.L."/>
            <person name="Kim I.S."/>
        </authorList>
    </citation>
    <scope>NUCLEOTIDE SEQUENCE [LARGE SCALE GENOMIC DNA]</scope>
    <source>
        <strain evidence="1 2">SSW1-51</strain>
    </source>
</reference>
<name>A0ABY4IJ19_9MICO</name>
<dbReference type="EMBL" id="CP078076">
    <property type="protein sequence ID" value="UPL11293.1"/>
    <property type="molecule type" value="Genomic_DNA"/>
</dbReference>
<sequence length="372" mass="41284">MALDAGFRVHFVWLGEGTPSADAAVSETVLPSPRNARERIGMVNGVAREAAARLADAWHIHDYYFLRAAKRWQRHSGRAVLYDVHEYYADYYAGKLPVPAVVQRGVAWMLERYQVRSAKRLGAANVVTEKMAGPFREAGVAVSVSPNFPLLTQFESLPSRPFEDRRWSVLHIGTLSRGYGTELLVRLAARSAERDLPFTFHVLARYPSVEHQADFEGLLSEASNPPNVEVLPSRPSHEMPALLSRMGFGLSLLMPDGQNETAVPSKNYEHVMAGLVNVVTTRRAQREFSREHAVMVDGDPESCDDMLDAMLRLAEDAEATDAALREKAAAAKETFTWERGVAPGLAAQLRGLLTSSSEARLRSSARHHGRRR</sequence>
<dbReference type="RefSeq" id="WP_247981302.1">
    <property type="nucleotide sequence ID" value="NZ_CP078076.1"/>
</dbReference>
<organism evidence="1 2">
    <name type="scientific">Microbacterium sufflavum</name>
    <dbReference type="NCBI Taxonomy" id="2851649"/>
    <lineage>
        <taxon>Bacteria</taxon>
        <taxon>Bacillati</taxon>
        <taxon>Actinomycetota</taxon>
        <taxon>Actinomycetes</taxon>
        <taxon>Micrococcales</taxon>
        <taxon>Microbacteriaceae</taxon>
        <taxon>Microbacterium</taxon>
    </lineage>
</organism>
<accession>A0ABY4IJ19</accession>
<evidence type="ECO:0008006" key="3">
    <source>
        <dbReference type="Google" id="ProtNLM"/>
    </source>
</evidence>
<proteinExistence type="predicted"/>
<keyword evidence="2" id="KW-1185">Reference proteome</keyword>
<gene>
    <name evidence="1" type="ORF">KV394_09280</name>
</gene>
<dbReference type="SUPFAM" id="SSF53756">
    <property type="entry name" value="UDP-Glycosyltransferase/glycogen phosphorylase"/>
    <property type="match status" value="1"/>
</dbReference>
<evidence type="ECO:0000313" key="1">
    <source>
        <dbReference type="EMBL" id="UPL11293.1"/>
    </source>
</evidence>
<dbReference type="Gene3D" id="3.40.50.2000">
    <property type="entry name" value="Glycogen Phosphorylase B"/>
    <property type="match status" value="1"/>
</dbReference>
<protein>
    <recommendedName>
        <fullName evidence="3">D-inositol 3-phosphate glycosyltransferase</fullName>
    </recommendedName>
</protein>
<evidence type="ECO:0000313" key="2">
    <source>
        <dbReference type="Proteomes" id="UP000831467"/>
    </source>
</evidence>